<feature type="transmembrane region" description="Helical" evidence="9">
    <location>
        <begin position="207"/>
        <end position="227"/>
    </location>
</feature>
<keyword evidence="6 12" id="KW-0418">Kinase</keyword>
<keyword evidence="4" id="KW-0808">Transferase</keyword>
<feature type="transmembrane region" description="Helical" evidence="9">
    <location>
        <begin position="337"/>
        <end position="359"/>
    </location>
</feature>
<evidence type="ECO:0000256" key="2">
    <source>
        <dbReference type="ARBA" id="ARBA00012438"/>
    </source>
</evidence>
<feature type="signal peptide" evidence="10">
    <location>
        <begin position="1"/>
        <end position="23"/>
    </location>
</feature>
<dbReference type="PANTHER" id="PTHR43065">
    <property type="entry name" value="SENSOR HISTIDINE KINASE"/>
    <property type="match status" value="1"/>
</dbReference>
<accession>A0A7X4YPS1</accession>
<reference evidence="12 13" key="1">
    <citation type="submission" date="2020-01" db="EMBL/GenBank/DDBJ databases">
        <title>Paenibacillus soybeanensis sp. nov. isolated from the nodules of soybean (Glycine max(L.) Merr).</title>
        <authorList>
            <person name="Wang H."/>
        </authorList>
    </citation>
    <scope>NUCLEOTIDE SEQUENCE [LARGE SCALE GENOMIC DNA]</scope>
    <source>
        <strain evidence="12 13">DSM 23054</strain>
    </source>
</reference>
<proteinExistence type="predicted"/>
<dbReference type="InterPro" id="IPR003594">
    <property type="entry name" value="HATPase_dom"/>
</dbReference>
<keyword evidence="8" id="KW-0902">Two-component regulatory system</keyword>
<evidence type="ECO:0000256" key="4">
    <source>
        <dbReference type="ARBA" id="ARBA00022679"/>
    </source>
</evidence>
<evidence type="ECO:0000256" key="1">
    <source>
        <dbReference type="ARBA" id="ARBA00000085"/>
    </source>
</evidence>
<dbReference type="RefSeq" id="WP_161697079.1">
    <property type="nucleotide sequence ID" value="NZ_JAAAMU010000004.1"/>
</dbReference>
<dbReference type="OrthoDB" id="9815750at2"/>
<dbReference type="EMBL" id="JAAAMU010000004">
    <property type="protein sequence ID" value="NBC69354.1"/>
    <property type="molecule type" value="Genomic_DNA"/>
</dbReference>
<dbReference type="Pfam" id="PF00512">
    <property type="entry name" value="HisKA"/>
    <property type="match status" value="1"/>
</dbReference>
<dbReference type="InterPro" id="IPR005467">
    <property type="entry name" value="His_kinase_dom"/>
</dbReference>
<sequence length="644" mass="72914">MKLKTMLTVLIAVLCLMTFLPGAAVWASSSPDMPSVSSWELRWEQADRVTTLPDQADAAGEWQTVQARDGWTGSPEGVESAWVRMTLPMLQNNWAALFPKVYGQDITVYLDGEVLFHTTRDIGYDLNRVLISLKKEASGETLYLHMQGNTERLGLDSGFEFGNYQNLVRAYANEDLIDMIIGFAYIFVAFVMLVCSVFLVRQQLKMWLSLCFIILPIGGLMIGYSPYPYTFYGQHGSLFQMLFDTSLNVFLPALIIFFEQLFGRGHRNIITYFRRFLIVYSSLVLATMVVYYTFDVSIYKLYMFVSVTMMGYVMIALFLLIIIMLIRELWNRNVDSIIIASGLAVFSVVSIGELALFYSSSQTYQLSWWKWGLIAFVLSLIVVLGRRIAYQHKLIVSYSRDLEIYNSEIQRSEKMEIISQLAASVAHEVRNPLQVTRGLLQILGEKNNNGSRSSTVSEENYYQLAIDELDRASVIITDFLTFAKPQMEQIVELNLAEEFKHVEGIIVPLANLQGGKLEVNMPRSLRIMGNSSKLKQAIINLIKNSIEALEGSGIVRVWAYEEREHVVIHIADSGNGMDEQMLARLGEPYFSNKSKGTGLGLMVTFRIIELMKGTITFKSELGVGTEAMIRFPAARYMQTNAKVI</sequence>
<dbReference type="SUPFAM" id="SSF47384">
    <property type="entry name" value="Homodimeric domain of signal transducing histidine kinase"/>
    <property type="match status" value="1"/>
</dbReference>
<comment type="caution">
    <text evidence="12">The sequence shown here is derived from an EMBL/GenBank/DDBJ whole genome shotgun (WGS) entry which is preliminary data.</text>
</comment>
<feature type="transmembrane region" description="Helical" evidence="9">
    <location>
        <begin position="276"/>
        <end position="294"/>
    </location>
</feature>
<feature type="transmembrane region" description="Helical" evidence="9">
    <location>
        <begin position="247"/>
        <end position="264"/>
    </location>
</feature>
<keyword evidence="7" id="KW-0067">ATP-binding</keyword>
<feature type="chain" id="PRO_5039542555" description="histidine kinase" evidence="10">
    <location>
        <begin position="24"/>
        <end position="644"/>
    </location>
</feature>
<keyword evidence="9" id="KW-0472">Membrane</keyword>
<dbReference type="SUPFAM" id="SSF55874">
    <property type="entry name" value="ATPase domain of HSP90 chaperone/DNA topoisomerase II/histidine kinase"/>
    <property type="match status" value="1"/>
</dbReference>
<keyword evidence="9" id="KW-0812">Transmembrane</keyword>
<evidence type="ECO:0000256" key="3">
    <source>
        <dbReference type="ARBA" id="ARBA00022553"/>
    </source>
</evidence>
<keyword evidence="5" id="KW-0547">Nucleotide-binding</keyword>
<evidence type="ECO:0000256" key="10">
    <source>
        <dbReference type="SAM" id="SignalP"/>
    </source>
</evidence>
<dbReference type="EC" id="2.7.13.3" evidence="2"/>
<dbReference type="PRINTS" id="PR00344">
    <property type="entry name" value="BCTRLSENSOR"/>
</dbReference>
<dbReference type="Proteomes" id="UP000558113">
    <property type="component" value="Unassembled WGS sequence"/>
</dbReference>
<feature type="transmembrane region" description="Helical" evidence="9">
    <location>
        <begin position="371"/>
        <end position="390"/>
    </location>
</feature>
<keyword evidence="9" id="KW-1133">Transmembrane helix</keyword>
<evidence type="ECO:0000256" key="6">
    <source>
        <dbReference type="ARBA" id="ARBA00022777"/>
    </source>
</evidence>
<evidence type="ECO:0000256" key="9">
    <source>
        <dbReference type="SAM" id="Phobius"/>
    </source>
</evidence>
<keyword evidence="10" id="KW-0732">Signal</keyword>
<feature type="transmembrane region" description="Helical" evidence="9">
    <location>
        <begin position="179"/>
        <end position="200"/>
    </location>
</feature>
<evidence type="ECO:0000313" key="13">
    <source>
        <dbReference type="Proteomes" id="UP000558113"/>
    </source>
</evidence>
<dbReference type="GO" id="GO:0000155">
    <property type="term" value="F:phosphorelay sensor kinase activity"/>
    <property type="evidence" value="ECO:0007669"/>
    <property type="project" value="InterPro"/>
</dbReference>
<dbReference type="SMART" id="SM00388">
    <property type="entry name" value="HisKA"/>
    <property type="match status" value="1"/>
</dbReference>
<dbReference type="PROSITE" id="PS50109">
    <property type="entry name" value="HIS_KIN"/>
    <property type="match status" value="1"/>
</dbReference>
<gene>
    <name evidence="12" type="ORF">GT003_10160</name>
</gene>
<dbReference type="Gene3D" id="3.30.565.10">
    <property type="entry name" value="Histidine kinase-like ATPase, C-terminal domain"/>
    <property type="match status" value="1"/>
</dbReference>
<keyword evidence="3" id="KW-0597">Phosphoprotein</keyword>
<feature type="domain" description="Histidine kinase" evidence="11">
    <location>
        <begin position="424"/>
        <end position="635"/>
    </location>
</feature>
<dbReference type="InterPro" id="IPR003661">
    <property type="entry name" value="HisK_dim/P_dom"/>
</dbReference>
<dbReference type="AlphaFoldDB" id="A0A7X4YPS1"/>
<protein>
    <recommendedName>
        <fullName evidence="2">histidine kinase</fullName>
        <ecNumber evidence="2">2.7.13.3</ecNumber>
    </recommendedName>
</protein>
<dbReference type="InterPro" id="IPR036890">
    <property type="entry name" value="HATPase_C_sf"/>
</dbReference>
<dbReference type="PANTHER" id="PTHR43065:SF46">
    <property type="entry name" value="C4-DICARBOXYLATE TRANSPORT SENSOR PROTEIN DCTB"/>
    <property type="match status" value="1"/>
</dbReference>
<evidence type="ECO:0000259" key="11">
    <source>
        <dbReference type="PROSITE" id="PS50109"/>
    </source>
</evidence>
<comment type="catalytic activity">
    <reaction evidence="1">
        <text>ATP + protein L-histidine = ADP + protein N-phospho-L-histidine.</text>
        <dbReference type="EC" id="2.7.13.3"/>
    </reaction>
</comment>
<dbReference type="CDD" id="cd00082">
    <property type="entry name" value="HisKA"/>
    <property type="match status" value="1"/>
</dbReference>
<evidence type="ECO:0000256" key="8">
    <source>
        <dbReference type="ARBA" id="ARBA00023012"/>
    </source>
</evidence>
<dbReference type="InterPro" id="IPR004358">
    <property type="entry name" value="Sig_transdc_His_kin-like_C"/>
</dbReference>
<dbReference type="SMART" id="SM00387">
    <property type="entry name" value="HATPase_c"/>
    <property type="match status" value="1"/>
</dbReference>
<organism evidence="12 13">
    <name type="scientific">Paenibacillus sacheonensis</name>
    <dbReference type="NCBI Taxonomy" id="742054"/>
    <lineage>
        <taxon>Bacteria</taxon>
        <taxon>Bacillati</taxon>
        <taxon>Bacillota</taxon>
        <taxon>Bacilli</taxon>
        <taxon>Bacillales</taxon>
        <taxon>Paenibacillaceae</taxon>
        <taxon>Paenibacillus</taxon>
    </lineage>
</organism>
<dbReference type="Gene3D" id="1.10.287.130">
    <property type="match status" value="1"/>
</dbReference>
<dbReference type="GO" id="GO:0005524">
    <property type="term" value="F:ATP binding"/>
    <property type="evidence" value="ECO:0007669"/>
    <property type="project" value="UniProtKB-KW"/>
</dbReference>
<keyword evidence="13" id="KW-1185">Reference proteome</keyword>
<name>A0A7X4YPS1_9BACL</name>
<dbReference type="InterPro" id="IPR036097">
    <property type="entry name" value="HisK_dim/P_sf"/>
</dbReference>
<evidence type="ECO:0000256" key="7">
    <source>
        <dbReference type="ARBA" id="ARBA00022840"/>
    </source>
</evidence>
<evidence type="ECO:0000313" key="12">
    <source>
        <dbReference type="EMBL" id="NBC69354.1"/>
    </source>
</evidence>
<feature type="transmembrane region" description="Helical" evidence="9">
    <location>
        <begin position="300"/>
        <end position="325"/>
    </location>
</feature>
<evidence type="ECO:0000256" key="5">
    <source>
        <dbReference type="ARBA" id="ARBA00022741"/>
    </source>
</evidence>
<dbReference type="Pfam" id="PF02518">
    <property type="entry name" value="HATPase_c"/>
    <property type="match status" value="1"/>
</dbReference>